<keyword evidence="2 4" id="KW-0479">Metal-binding</keyword>
<proteinExistence type="predicted"/>
<dbReference type="AlphaFoldDB" id="A0A7K1Y1E9"/>
<dbReference type="InterPro" id="IPR009056">
    <property type="entry name" value="Cyt_c-like_dom"/>
</dbReference>
<sequence>MPTIKKLLRGRFPMLTVFTGAVLAFSAYRFYYPDDAASGLEAAPGLEVKVFAAEPLLLNPTNIDIDEKGRVWVCEAINYRPVQNPANPKRPEGDRILILEDNDGDGRADKQKVFYQGNDVNAALGICVLGNKAIVSVSPNVFIFTDTDGDDKADKKELLFTGIDGEQHDHAVHAFSFGPDGKLYFNFGNEGKNIKDKNGEPLKDRLGNVIADNGKPYRQGMVFRCNMDGSDIEVLGNNFRNNYEVAVDSYGTLWQSDNDDDGNRGVRINYVMQYGNYGYQDEMTGAGWRAPRANMETEIPLRHWHLNDPGVVPNLLQTGAGSPTGILLYEGDLLPEVFRNQVIHSDAGPNVVRAYPVKPDGAGYKAELVNILTTKDDKWFRPSDVGIAPDGSLIVADWYDPGVGGHRMQDVNKGRLFRVAPPGTPYKVPAPDLKSAEGALHALNSPNLATRYLGWTKLNSLGKKAEKVLARQFQTDANPRFRARACWLLSKLEAKKAKKYIGLAVADANADIRITGLRAAMELKMDVNPLLNKLASDPSPQVRREVAVQLRFNTTAEAPAIWTRLANQYDGNDRWYLEALGIGAGLQWDKCFNTWYQQTDRNMAKKATRDITWRARTPAAMALLPGLISDPLVPAAELPRYFRAFDFYPESPGKQLLLTGLLNGGGARNTQINMLALAQISPESAGQPQVQAALQQVLEANKGKIEFIEMVNRFKIRNQDAGLLNMALTQPSSPIGMEAAKSLLAGNPDLLEKNINGSDESATAIFTALGTFGDLKTLKWMETVSTNPARNMRVRQSAIKTMGMSRTGEDRILAMVKKKNMEPGLQQASASVLFRASRPAIREEAAQYITNPSKEGKPLAPIDKLAVLSGNAVNGKAVFAASCLVCHKVNTAGSLFGPELSEIGNKLPKIALYDAILNPSAGISFGYEGYVVKLKNGTTVEGIIASETNDKLDVRFPGGAVISYPKADVVSKSLSGSSPMPSNLQQGMTQQELVDLVEYLTTLKKVGN</sequence>
<evidence type="ECO:0000256" key="3">
    <source>
        <dbReference type="ARBA" id="ARBA00023004"/>
    </source>
</evidence>
<dbReference type="Pfam" id="PF00034">
    <property type="entry name" value="Cytochrom_C"/>
    <property type="match status" value="1"/>
</dbReference>
<evidence type="ECO:0000259" key="5">
    <source>
        <dbReference type="PROSITE" id="PS51007"/>
    </source>
</evidence>
<dbReference type="RefSeq" id="WP_160908080.1">
    <property type="nucleotide sequence ID" value="NZ_WVHS01000004.1"/>
</dbReference>
<dbReference type="InterPro" id="IPR011042">
    <property type="entry name" value="6-blade_b-propeller_TolB-like"/>
</dbReference>
<dbReference type="Pfam" id="PF23500">
    <property type="entry name" value="DUF7133"/>
    <property type="match status" value="1"/>
</dbReference>
<dbReference type="GO" id="GO:0020037">
    <property type="term" value="F:heme binding"/>
    <property type="evidence" value="ECO:0007669"/>
    <property type="project" value="InterPro"/>
</dbReference>
<dbReference type="Gene3D" id="1.10.760.10">
    <property type="entry name" value="Cytochrome c-like domain"/>
    <property type="match status" value="1"/>
</dbReference>
<dbReference type="InterPro" id="IPR013428">
    <property type="entry name" value="Membrane-bound_put_N"/>
</dbReference>
<dbReference type="Proteomes" id="UP000451233">
    <property type="component" value="Unassembled WGS sequence"/>
</dbReference>
<evidence type="ECO:0000313" key="6">
    <source>
        <dbReference type="EMBL" id="MXV17074.1"/>
    </source>
</evidence>
<dbReference type="SUPFAM" id="SSF46626">
    <property type="entry name" value="Cytochrome c"/>
    <property type="match status" value="1"/>
</dbReference>
<dbReference type="NCBIfam" id="TIGR02604">
    <property type="entry name" value="Piru_Ver_Nterm"/>
    <property type="match status" value="1"/>
</dbReference>
<evidence type="ECO:0000256" key="4">
    <source>
        <dbReference type="PROSITE-ProRule" id="PRU00433"/>
    </source>
</evidence>
<comment type="caution">
    <text evidence="6">The sequence shown here is derived from an EMBL/GenBank/DDBJ whole genome shotgun (WGS) entry which is preliminary data.</text>
</comment>
<dbReference type="GO" id="GO:0046872">
    <property type="term" value="F:metal ion binding"/>
    <property type="evidence" value="ECO:0007669"/>
    <property type="project" value="UniProtKB-KW"/>
</dbReference>
<dbReference type="InterPro" id="IPR011989">
    <property type="entry name" value="ARM-like"/>
</dbReference>
<name>A0A7K1Y1E9_9SPHI</name>
<dbReference type="PANTHER" id="PTHR33546:SF1">
    <property type="entry name" value="LARGE, MULTIFUNCTIONAL SECRETED PROTEIN"/>
    <property type="match status" value="1"/>
</dbReference>
<dbReference type="InterPro" id="IPR016024">
    <property type="entry name" value="ARM-type_fold"/>
</dbReference>
<dbReference type="SUPFAM" id="SSF50952">
    <property type="entry name" value="Soluble quinoprotein glucose dehydrogenase"/>
    <property type="match status" value="1"/>
</dbReference>
<evidence type="ECO:0000256" key="2">
    <source>
        <dbReference type="ARBA" id="ARBA00022723"/>
    </source>
</evidence>
<feature type="domain" description="Cytochrome c" evidence="5">
    <location>
        <begin position="870"/>
        <end position="1004"/>
    </location>
</feature>
<keyword evidence="1 4" id="KW-0349">Heme</keyword>
<keyword evidence="3 4" id="KW-0408">Iron</keyword>
<accession>A0A7K1Y1E9</accession>
<keyword evidence="7" id="KW-1185">Reference proteome</keyword>
<dbReference type="InterPro" id="IPR011041">
    <property type="entry name" value="Quinoprot_gluc/sorb_DH_b-prop"/>
</dbReference>
<dbReference type="PROSITE" id="PS51007">
    <property type="entry name" value="CYTC"/>
    <property type="match status" value="1"/>
</dbReference>
<dbReference type="Gene3D" id="1.25.10.10">
    <property type="entry name" value="Leucine-rich Repeat Variant"/>
    <property type="match status" value="1"/>
</dbReference>
<evidence type="ECO:0000256" key="1">
    <source>
        <dbReference type="ARBA" id="ARBA00022617"/>
    </source>
</evidence>
<dbReference type="PANTHER" id="PTHR33546">
    <property type="entry name" value="LARGE, MULTIFUNCTIONAL SECRETED PROTEIN-RELATED"/>
    <property type="match status" value="1"/>
</dbReference>
<dbReference type="Gene3D" id="2.120.10.30">
    <property type="entry name" value="TolB, C-terminal domain"/>
    <property type="match status" value="1"/>
</dbReference>
<organism evidence="6 7">
    <name type="scientific">Hufsiella ginkgonis</name>
    <dbReference type="NCBI Taxonomy" id="2695274"/>
    <lineage>
        <taxon>Bacteria</taxon>
        <taxon>Pseudomonadati</taxon>
        <taxon>Bacteroidota</taxon>
        <taxon>Sphingobacteriia</taxon>
        <taxon>Sphingobacteriales</taxon>
        <taxon>Sphingobacteriaceae</taxon>
        <taxon>Hufsiella</taxon>
    </lineage>
</organism>
<dbReference type="InterPro" id="IPR055557">
    <property type="entry name" value="DUF7133"/>
</dbReference>
<protein>
    <submittedName>
        <fullName evidence="6">C-type cytochrome</fullName>
    </submittedName>
</protein>
<evidence type="ECO:0000313" key="7">
    <source>
        <dbReference type="Proteomes" id="UP000451233"/>
    </source>
</evidence>
<dbReference type="EMBL" id="WVHS01000004">
    <property type="protein sequence ID" value="MXV17074.1"/>
    <property type="molecule type" value="Genomic_DNA"/>
</dbReference>
<dbReference type="InterPro" id="IPR013427">
    <property type="entry name" value="Haem-bd_dom_put"/>
</dbReference>
<dbReference type="InterPro" id="IPR036909">
    <property type="entry name" value="Cyt_c-like_dom_sf"/>
</dbReference>
<dbReference type="SUPFAM" id="SSF48371">
    <property type="entry name" value="ARM repeat"/>
    <property type="match status" value="1"/>
</dbReference>
<dbReference type="NCBIfam" id="TIGR02603">
    <property type="entry name" value="CxxCH_TIGR02603"/>
    <property type="match status" value="1"/>
</dbReference>
<reference evidence="6 7" key="1">
    <citation type="submission" date="2019-11" db="EMBL/GenBank/DDBJ databases">
        <title>Pedobacter sp. HMF7056 Genome sequencing and assembly.</title>
        <authorList>
            <person name="Kang H."/>
            <person name="Kim H."/>
            <person name="Joh K."/>
        </authorList>
    </citation>
    <scope>NUCLEOTIDE SEQUENCE [LARGE SCALE GENOMIC DNA]</scope>
    <source>
        <strain evidence="6 7">HMF7056</strain>
    </source>
</reference>
<gene>
    <name evidence="6" type="ORF">GS398_17370</name>
</gene>
<dbReference type="GO" id="GO:0009055">
    <property type="term" value="F:electron transfer activity"/>
    <property type="evidence" value="ECO:0007669"/>
    <property type="project" value="InterPro"/>
</dbReference>